<proteinExistence type="predicted"/>
<dbReference type="Proteomes" id="UP000095283">
    <property type="component" value="Unplaced"/>
</dbReference>
<dbReference type="CDD" id="cd14273">
    <property type="entry name" value="UBA_TAP-C_like"/>
    <property type="match status" value="1"/>
</dbReference>
<dbReference type="WBParaSite" id="Hba_09377">
    <property type="protein sequence ID" value="Hba_09377"/>
    <property type="gene ID" value="Hba_09377"/>
</dbReference>
<reference evidence="4" key="1">
    <citation type="submission" date="2016-11" db="UniProtKB">
        <authorList>
            <consortium name="WormBaseParasite"/>
        </authorList>
    </citation>
    <scope>IDENTIFICATION</scope>
</reference>
<dbReference type="SUPFAM" id="SSF46934">
    <property type="entry name" value="UBA-like"/>
    <property type="match status" value="1"/>
</dbReference>
<dbReference type="AlphaFoldDB" id="A0A1I7WW27"/>
<dbReference type="GO" id="GO:0005783">
    <property type="term" value="C:endoplasmic reticulum"/>
    <property type="evidence" value="ECO:0007669"/>
    <property type="project" value="TreeGrafter"/>
</dbReference>
<accession>A0A1I7WW27</accession>
<feature type="region of interest" description="Disordered" evidence="1">
    <location>
        <begin position="122"/>
        <end position="147"/>
    </location>
</feature>
<feature type="domain" description="Fas-associated factor 1/2-like UAS" evidence="2">
    <location>
        <begin position="183"/>
        <end position="251"/>
    </location>
</feature>
<evidence type="ECO:0000259" key="2">
    <source>
        <dbReference type="Pfam" id="PF21021"/>
    </source>
</evidence>
<protein>
    <submittedName>
        <fullName evidence="4">UAS domain-containing protein</fullName>
    </submittedName>
</protein>
<dbReference type="GO" id="GO:0043130">
    <property type="term" value="F:ubiquitin binding"/>
    <property type="evidence" value="ECO:0007669"/>
    <property type="project" value="TreeGrafter"/>
</dbReference>
<sequence length="262" mass="29704">MDFGLDEEQTEKLRQFQEITNIEDHEVAMCTLASLDWNVERAIEAHLMNDETPMDLPVEETRSRRVPAVIDLSSRRGLDVVDLVENDDLDVEPVLSQRTRQAVRKTPADLNQTVDMDIVRPTSSYRNGHSRRDHDEEVLTDDDDDYPLGHDVEDIERTSKNHNYAVPLIPTECDCVEEALHNFVSVFEARFSGIGCHMPPFYTEPLPNAIKEAFEAPVGGAEERRPLALYIHHDGSIAANIFPSKVSRMRSSVIVITIIIDI</sequence>
<dbReference type="InterPro" id="IPR009060">
    <property type="entry name" value="UBA-like_sf"/>
</dbReference>
<name>A0A1I7WW27_HETBA</name>
<dbReference type="Gene3D" id="3.40.30.10">
    <property type="entry name" value="Glutaredoxin"/>
    <property type="match status" value="1"/>
</dbReference>
<evidence type="ECO:0000313" key="4">
    <source>
        <dbReference type="WBParaSite" id="Hba_09377"/>
    </source>
</evidence>
<dbReference type="PANTHER" id="PTHR23322:SF96">
    <property type="entry name" value="FAS-ASSOCIATED FACTOR 1"/>
    <property type="match status" value="1"/>
</dbReference>
<dbReference type="Pfam" id="PF21021">
    <property type="entry name" value="FAF1"/>
    <property type="match status" value="1"/>
</dbReference>
<evidence type="ECO:0000256" key="1">
    <source>
        <dbReference type="SAM" id="MobiDB-lite"/>
    </source>
</evidence>
<dbReference type="GO" id="GO:0036503">
    <property type="term" value="P:ERAD pathway"/>
    <property type="evidence" value="ECO:0007669"/>
    <property type="project" value="TreeGrafter"/>
</dbReference>
<dbReference type="InterPro" id="IPR050730">
    <property type="entry name" value="UBX_domain-protein"/>
</dbReference>
<dbReference type="Gene3D" id="1.10.8.10">
    <property type="entry name" value="DNA helicase RuvA subunit, C-terminal domain"/>
    <property type="match status" value="1"/>
</dbReference>
<dbReference type="InterPro" id="IPR049483">
    <property type="entry name" value="FAF1_2-like_UAS"/>
</dbReference>
<dbReference type="Pfam" id="PF14555">
    <property type="entry name" value="UBA_4"/>
    <property type="match status" value="1"/>
</dbReference>
<organism evidence="3 4">
    <name type="scientific">Heterorhabditis bacteriophora</name>
    <name type="common">Entomopathogenic nematode worm</name>
    <dbReference type="NCBI Taxonomy" id="37862"/>
    <lineage>
        <taxon>Eukaryota</taxon>
        <taxon>Metazoa</taxon>
        <taxon>Ecdysozoa</taxon>
        <taxon>Nematoda</taxon>
        <taxon>Chromadorea</taxon>
        <taxon>Rhabditida</taxon>
        <taxon>Rhabditina</taxon>
        <taxon>Rhabditomorpha</taxon>
        <taxon>Strongyloidea</taxon>
        <taxon>Heterorhabditidae</taxon>
        <taxon>Heterorhabditis</taxon>
    </lineage>
</organism>
<keyword evidence="3" id="KW-1185">Reference proteome</keyword>
<dbReference type="GO" id="GO:0005634">
    <property type="term" value="C:nucleus"/>
    <property type="evidence" value="ECO:0007669"/>
    <property type="project" value="TreeGrafter"/>
</dbReference>
<evidence type="ECO:0000313" key="3">
    <source>
        <dbReference type="Proteomes" id="UP000095283"/>
    </source>
</evidence>
<dbReference type="PANTHER" id="PTHR23322">
    <property type="entry name" value="FAS-ASSOCIATED PROTEIN"/>
    <property type="match status" value="1"/>
</dbReference>